<evidence type="ECO:0000256" key="1">
    <source>
        <dbReference type="SAM" id="MobiDB-lite"/>
    </source>
</evidence>
<protein>
    <submittedName>
        <fullName evidence="2">Uncharacterized protein</fullName>
    </submittedName>
</protein>
<feature type="compositionally biased region" description="Low complexity" evidence="1">
    <location>
        <begin position="1"/>
        <end position="17"/>
    </location>
</feature>
<dbReference type="Proteomes" id="UP000028725">
    <property type="component" value="Unassembled WGS sequence"/>
</dbReference>
<proteinExistence type="predicted"/>
<sequence>MRRSPCSPRGSSGAARAGRGRRSFGHLGSALSLTRLGWSKSLRVPPQANGGANSEAFSGHFTHCPGGVCWPGERRGSACDSPKRCVPRRDKWTRPV</sequence>
<reference evidence="2 3" key="1">
    <citation type="submission" date="2014-04" db="EMBL/GenBank/DDBJ databases">
        <title>Genome assembly of Hyalangium minutum DSM 14724.</title>
        <authorList>
            <person name="Sharma G."/>
            <person name="Subramanian S."/>
        </authorList>
    </citation>
    <scope>NUCLEOTIDE SEQUENCE [LARGE SCALE GENOMIC DNA]</scope>
    <source>
        <strain evidence="2 3">DSM 14724</strain>
    </source>
</reference>
<accession>A0A085W671</accession>
<comment type="caution">
    <text evidence="2">The sequence shown here is derived from an EMBL/GenBank/DDBJ whole genome shotgun (WGS) entry which is preliminary data.</text>
</comment>
<dbReference type="STRING" id="394096.DB31_2777"/>
<dbReference type="EMBL" id="JMCB01000018">
    <property type="protein sequence ID" value="KFE63184.1"/>
    <property type="molecule type" value="Genomic_DNA"/>
</dbReference>
<dbReference type="AlphaFoldDB" id="A0A085W671"/>
<keyword evidence="3" id="KW-1185">Reference proteome</keyword>
<evidence type="ECO:0000313" key="3">
    <source>
        <dbReference type="Proteomes" id="UP000028725"/>
    </source>
</evidence>
<gene>
    <name evidence="2" type="ORF">DB31_2777</name>
</gene>
<organism evidence="2 3">
    <name type="scientific">Hyalangium minutum</name>
    <dbReference type="NCBI Taxonomy" id="394096"/>
    <lineage>
        <taxon>Bacteria</taxon>
        <taxon>Pseudomonadati</taxon>
        <taxon>Myxococcota</taxon>
        <taxon>Myxococcia</taxon>
        <taxon>Myxococcales</taxon>
        <taxon>Cystobacterineae</taxon>
        <taxon>Archangiaceae</taxon>
        <taxon>Hyalangium</taxon>
    </lineage>
</organism>
<name>A0A085W671_9BACT</name>
<evidence type="ECO:0000313" key="2">
    <source>
        <dbReference type="EMBL" id="KFE63184.1"/>
    </source>
</evidence>
<feature type="region of interest" description="Disordered" evidence="1">
    <location>
        <begin position="1"/>
        <end position="24"/>
    </location>
</feature>